<evidence type="ECO:0000256" key="2">
    <source>
        <dbReference type="ARBA" id="ARBA00022692"/>
    </source>
</evidence>
<evidence type="ECO:0000256" key="5">
    <source>
        <dbReference type="SAM" id="Phobius"/>
    </source>
</evidence>
<feature type="transmembrane region" description="Helical" evidence="5">
    <location>
        <begin position="47"/>
        <end position="67"/>
    </location>
</feature>
<evidence type="ECO:0000256" key="1">
    <source>
        <dbReference type="ARBA" id="ARBA00004141"/>
    </source>
</evidence>
<keyword evidence="8" id="KW-1185">Reference proteome</keyword>
<dbReference type="InterPro" id="IPR002810">
    <property type="entry name" value="NfeD-like_C"/>
</dbReference>
<feature type="transmembrane region" description="Helical" evidence="5">
    <location>
        <begin position="12"/>
        <end position="41"/>
    </location>
</feature>
<dbReference type="InterPro" id="IPR052165">
    <property type="entry name" value="Membrane_assoc_protease"/>
</dbReference>
<evidence type="ECO:0000313" key="7">
    <source>
        <dbReference type="EMBL" id="MDK9580466.1"/>
    </source>
</evidence>
<accession>A0ABT7HLA6</accession>
<proteinExistence type="predicted"/>
<dbReference type="Gene3D" id="2.40.50.140">
    <property type="entry name" value="Nucleic acid-binding proteins"/>
    <property type="match status" value="1"/>
</dbReference>
<dbReference type="InterPro" id="IPR012340">
    <property type="entry name" value="NA-bd_OB-fold"/>
</dbReference>
<gene>
    <name evidence="7" type="ORF">QQA45_02915</name>
</gene>
<dbReference type="Proteomes" id="UP001225134">
    <property type="component" value="Unassembled WGS sequence"/>
</dbReference>
<dbReference type="SUPFAM" id="SSF141322">
    <property type="entry name" value="NfeD domain-like"/>
    <property type="match status" value="1"/>
</dbReference>
<evidence type="ECO:0000313" key="8">
    <source>
        <dbReference type="Proteomes" id="UP001225134"/>
    </source>
</evidence>
<dbReference type="PANTHER" id="PTHR33507">
    <property type="entry name" value="INNER MEMBRANE PROTEIN YBBJ"/>
    <property type="match status" value="1"/>
</dbReference>
<evidence type="ECO:0000256" key="3">
    <source>
        <dbReference type="ARBA" id="ARBA00022989"/>
    </source>
</evidence>
<dbReference type="EMBL" id="JASSPP010000003">
    <property type="protein sequence ID" value="MDK9580466.1"/>
    <property type="molecule type" value="Genomic_DNA"/>
</dbReference>
<reference evidence="7 8" key="1">
    <citation type="submission" date="2023-06" db="EMBL/GenBank/DDBJ databases">
        <title>Antibody response to the Sneathia vaginalis cytopathogenic toxin A during pregnancy.</title>
        <authorList>
            <person name="Mccoy Z.T."/>
            <person name="Serrano M.G."/>
            <person name="Spaine K."/>
            <person name="Edwards D.J."/>
            <person name="Buck G.A."/>
            <person name="Jefferson K."/>
        </authorList>
    </citation>
    <scope>NUCLEOTIDE SEQUENCE [LARGE SCALE GENOMIC DNA]</scope>
    <source>
        <strain evidence="7 8">CCUG 42621</strain>
    </source>
</reference>
<evidence type="ECO:0000256" key="4">
    <source>
        <dbReference type="ARBA" id="ARBA00023136"/>
    </source>
</evidence>
<protein>
    <submittedName>
        <fullName evidence="7">NfeD family protein</fullName>
    </submittedName>
</protein>
<dbReference type="RefSeq" id="WP_285152794.1">
    <property type="nucleotide sequence ID" value="NZ_JASSPP010000003.1"/>
</dbReference>
<keyword evidence="2 5" id="KW-0812">Transmembrane</keyword>
<dbReference type="Pfam" id="PF01957">
    <property type="entry name" value="NfeD"/>
    <property type="match status" value="1"/>
</dbReference>
<sequence>MLTLFWGLLAGAFLIIELIIPALVSIWFAISAFVVMFIAIFTDSLKIQFFIFICLSIILLISTKKFINKFIKPSKNICDKLLTENTAIVEKIISTNKYEVKYKGVIWSAISEDCDLKIGEEVKIISYKGNKMIIKKGDE</sequence>
<comment type="subcellular location">
    <subcellularLocation>
        <location evidence="1">Membrane</location>
        <topology evidence="1">Multi-pass membrane protein</topology>
    </subcellularLocation>
</comment>
<feature type="domain" description="NfeD-like C-terminal" evidence="6">
    <location>
        <begin position="86"/>
        <end position="136"/>
    </location>
</feature>
<evidence type="ECO:0000259" key="6">
    <source>
        <dbReference type="Pfam" id="PF01957"/>
    </source>
</evidence>
<keyword evidence="4 5" id="KW-0472">Membrane</keyword>
<name>A0ABT7HLA6_9FUSO</name>
<comment type="caution">
    <text evidence="7">The sequence shown here is derived from an EMBL/GenBank/DDBJ whole genome shotgun (WGS) entry which is preliminary data.</text>
</comment>
<organism evidence="7 8">
    <name type="scientific">Sneathia sanguinegens</name>
    <dbReference type="NCBI Taxonomy" id="40543"/>
    <lineage>
        <taxon>Bacteria</taxon>
        <taxon>Fusobacteriati</taxon>
        <taxon>Fusobacteriota</taxon>
        <taxon>Fusobacteriia</taxon>
        <taxon>Fusobacteriales</taxon>
        <taxon>Leptotrichiaceae</taxon>
        <taxon>Sneathia</taxon>
    </lineage>
</organism>
<keyword evidence="3 5" id="KW-1133">Transmembrane helix</keyword>
<dbReference type="PANTHER" id="PTHR33507:SF3">
    <property type="entry name" value="INNER MEMBRANE PROTEIN YBBJ"/>
    <property type="match status" value="1"/>
</dbReference>